<dbReference type="Proteomes" id="UP001341840">
    <property type="component" value="Unassembled WGS sequence"/>
</dbReference>
<name>A0ABU6VET5_9FABA</name>
<reference evidence="1 2" key="1">
    <citation type="journal article" date="2023" name="Plants (Basel)">
        <title>Bridging the Gap: Combining Genomics and Transcriptomics Approaches to Understand Stylosanthes scabra, an Orphan Legume from the Brazilian Caatinga.</title>
        <authorList>
            <person name="Ferreira-Neto J.R.C."/>
            <person name="da Silva M.D."/>
            <person name="Binneck E."/>
            <person name="de Melo N.F."/>
            <person name="da Silva R.H."/>
            <person name="de Melo A.L.T.M."/>
            <person name="Pandolfi V."/>
            <person name="Bustamante F.O."/>
            <person name="Brasileiro-Vidal A.C."/>
            <person name="Benko-Iseppon A.M."/>
        </authorList>
    </citation>
    <scope>NUCLEOTIDE SEQUENCE [LARGE SCALE GENOMIC DNA]</scope>
    <source>
        <tissue evidence="1">Leaves</tissue>
    </source>
</reference>
<evidence type="ECO:0000313" key="1">
    <source>
        <dbReference type="EMBL" id="MED6171058.1"/>
    </source>
</evidence>
<organism evidence="1 2">
    <name type="scientific">Stylosanthes scabra</name>
    <dbReference type="NCBI Taxonomy" id="79078"/>
    <lineage>
        <taxon>Eukaryota</taxon>
        <taxon>Viridiplantae</taxon>
        <taxon>Streptophyta</taxon>
        <taxon>Embryophyta</taxon>
        <taxon>Tracheophyta</taxon>
        <taxon>Spermatophyta</taxon>
        <taxon>Magnoliopsida</taxon>
        <taxon>eudicotyledons</taxon>
        <taxon>Gunneridae</taxon>
        <taxon>Pentapetalae</taxon>
        <taxon>rosids</taxon>
        <taxon>fabids</taxon>
        <taxon>Fabales</taxon>
        <taxon>Fabaceae</taxon>
        <taxon>Papilionoideae</taxon>
        <taxon>50 kb inversion clade</taxon>
        <taxon>dalbergioids sensu lato</taxon>
        <taxon>Dalbergieae</taxon>
        <taxon>Pterocarpus clade</taxon>
        <taxon>Stylosanthes</taxon>
    </lineage>
</organism>
<evidence type="ECO:0000313" key="2">
    <source>
        <dbReference type="Proteomes" id="UP001341840"/>
    </source>
</evidence>
<dbReference type="EMBL" id="JASCZI010151219">
    <property type="protein sequence ID" value="MED6171058.1"/>
    <property type="molecule type" value="Genomic_DNA"/>
</dbReference>
<sequence>MQMLQDRFLELVGEAIPTTDSTAEAPTETAPTAEVPTIDLSVVDEVVTAGVMRTDDPAVEDTTEVEGVQAATETTEVVQVVVSLVETVQEQSVEAPVQD</sequence>
<protein>
    <submittedName>
        <fullName evidence="1">Uncharacterized protein</fullName>
    </submittedName>
</protein>
<proteinExistence type="predicted"/>
<keyword evidence="2" id="KW-1185">Reference proteome</keyword>
<accession>A0ABU6VET5</accession>
<comment type="caution">
    <text evidence="1">The sequence shown here is derived from an EMBL/GenBank/DDBJ whole genome shotgun (WGS) entry which is preliminary data.</text>
</comment>
<gene>
    <name evidence="1" type="ORF">PIB30_037063</name>
</gene>